<dbReference type="eggNOG" id="ENOG502RTMK">
    <property type="taxonomic scope" value="Eukaryota"/>
</dbReference>
<name>N1QJ85_SPHMS</name>
<dbReference type="GO" id="GO:0051118">
    <property type="term" value="F:glucan endo-1,3-alpha-glucosidase activity"/>
    <property type="evidence" value="ECO:0007669"/>
    <property type="project" value="InterPro"/>
</dbReference>
<keyword evidence="2" id="KW-0378">Hydrolase</keyword>
<accession>N1QJ85</accession>
<keyword evidence="1" id="KW-0732">Signal</keyword>
<protein>
    <submittedName>
        <fullName evidence="2">Glycoside hydrolase family 71 protein</fullName>
    </submittedName>
</protein>
<dbReference type="GeneID" id="27903461"/>
<proteinExistence type="predicted"/>
<feature type="chain" id="PRO_5004110908" evidence="1">
    <location>
        <begin position="22"/>
        <end position="472"/>
    </location>
</feature>
<evidence type="ECO:0000313" key="3">
    <source>
        <dbReference type="Proteomes" id="UP000016931"/>
    </source>
</evidence>
<dbReference type="STRING" id="692275.N1QJ85"/>
<dbReference type="InterPro" id="IPR005197">
    <property type="entry name" value="Glyco_hydro_71"/>
</dbReference>
<evidence type="ECO:0000313" key="2">
    <source>
        <dbReference type="EMBL" id="EMF10629.1"/>
    </source>
</evidence>
<gene>
    <name evidence="2" type="ORF">SEPMUDRAFT_150669</name>
</gene>
<dbReference type="EMBL" id="KB456267">
    <property type="protein sequence ID" value="EMF10629.1"/>
    <property type="molecule type" value="Genomic_DNA"/>
</dbReference>
<reference evidence="2 3" key="1">
    <citation type="journal article" date="2012" name="PLoS Pathog.">
        <title>Diverse lifestyles and strategies of plant pathogenesis encoded in the genomes of eighteen Dothideomycetes fungi.</title>
        <authorList>
            <person name="Ohm R.A."/>
            <person name="Feau N."/>
            <person name="Henrissat B."/>
            <person name="Schoch C.L."/>
            <person name="Horwitz B.A."/>
            <person name="Barry K.W."/>
            <person name="Condon B.J."/>
            <person name="Copeland A.C."/>
            <person name="Dhillon B."/>
            <person name="Glaser F."/>
            <person name="Hesse C.N."/>
            <person name="Kosti I."/>
            <person name="LaButti K."/>
            <person name="Lindquist E.A."/>
            <person name="Lucas S."/>
            <person name="Salamov A.A."/>
            <person name="Bradshaw R.E."/>
            <person name="Ciuffetti L."/>
            <person name="Hamelin R.C."/>
            <person name="Kema G.H.J."/>
            <person name="Lawrence C."/>
            <person name="Scott J.A."/>
            <person name="Spatafora J.W."/>
            <person name="Turgeon B.G."/>
            <person name="de Wit P.J.G.M."/>
            <person name="Zhong S."/>
            <person name="Goodwin S.B."/>
            <person name="Grigoriev I.V."/>
        </authorList>
    </citation>
    <scope>NUCLEOTIDE SEQUENCE [LARGE SCALE GENOMIC DNA]</scope>
    <source>
        <strain evidence="2 3">SO2202</strain>
    </source>
</reference>
<dbReference type="Gene3D" id="3.20.20.80">
    <property type="entry name" value="Glycosidases"/>
    <property type="match status" value="1"/>
</dbReference>
<dbReference type="CDD" id="cd11577">
    <property type="entry name" value="GH71"/>
    <property type="match status" value="1"/>
</dbReference>
<keyword evidence="3" id="KW-1185">Reference proteome</keyword>
<dbReference type="Proteomes" id="UP000016931">
    <property type="component" value="Unassembled WGS sequence"/>
</dbReference>
<sequence length="472" mass="52259">MLLPFSLFALLSALAVRTASAATVMAHMMVMNTYAYDVDMWETDMAAAQAIGIDGFALNWTPPNCQDDQSWAIDRIDDAFTAAENVGFKLMYSFDMSYTECKVYWNTTFMQTMITKYAGSPATYRWNSNILVSTYGGDQVHQYGNAFFQTLKTNMKYWNNAITLAPALTTYSMSGYTSPTSAAAKLISDYPSVDGYFNWQAWPLDTDTNITATPDQAFQSALKKAGKTGPYIMAVSPWQYKDLDNGNPLDAWVAYSDTLFPQRFAQITSDDEVQPDIIEILTWNDFCESHYIRDLPSQDINAKDYVELGNMGAYVWGQDHAPWRIIAKYYINWWKTGSPPAITEDQVVFWHRIHPKATICEGGSSTGIRNNKYPNDAVFAWALVKDAATISMSVGSNKYWTFSADNSGPSMGMVPFPPYVSGTGVKPEVSIMRGGKVVAVSDSSVAISANCAYQNFNPVVNLVSVGTSTSAA</sequence>
<dbReference type="OMA" id="RTGPYIM"/>
<dbReference type="AlphaFoldDB" id="N1QJ85"/>
<dbReference type="OrthoDB" id="3257981at2759"/>
<organism evidence="2 3">
    <name type="scientific">Sphaerulina musiva (strain SO2202)</name>
    <name type="common">Poplar stem canker fungus</name>
    <name type="synonym">Septoria musiva</name>
    <dbReference type="NCBI Taxonomy" id="692275"/>
    <lineage>
        <taxon>Eukaryota</taxon>
        <taxon>Fungi</taxon>
        <taxon>Dikarya</taxon>
        <taxon>Ascomycota</taxon>
        <taxon>Pezizomycotina</taxon>
        <taxon>Dothideomycetes</taxon>
        <taxon>Dothideomycetidae</taxon>
        <taxon>Mycosphaerellales</taxon>
        <taxon>Mycosphaerellaceae</taxon>
        <taxon>Sphaerulina</taxon>
    </lineage>
</organism>
<feature type="signal peptide" evidence="1">
    <location>
        <begin position="1"/>
        <end position="21"/>
    </location>
</feature>
<evidence type="ECO:0000256" key="1">
    <source>
        <dbReference type="SAM" id="SignalP"/>
    </source>
</evidence>
<dbReference type="HOGENOM" id="CLU_019141_0_0_1"/>
<dbReference type="Pfam" id="PF03659">
    <property type="entry name" value="Glyco_hydro_71"/>
    <property type="match status" value="1"/>
</dbReference>
<dbReference type="RefSeq" id="XP_016758750.1">
    <property type="nucleotide sequence ID" value="XM_016906324.1"/>
</dbReference>